<accession>A0A7K0C1H2</accession>
<proteinExistence type="predicted"/>
<evidence type="ECO:0000313" key="2">
    <source>
        <dbReference type="EMBL" id="MQY07206.1"/>
    </source>
</evidence>
<reference evidence="2 3" key="1">
    <citation type="submission" date="2019-10" db="EMBL/GenBank/DDBJ databases">
        <title>Actinomadura rubteroloni sp. nov. and Actinomadura macrotermitis sp. nov., isolated from the gut of fungus growing-termite Macrotermes natalensis.</title>
        <authorList>
            <person name="Benndorf R."/>
            <person name="Martin K."/>
            <person name="Kuefner M."/>
            <person name="De Beer W."/>
            <person name="Kaster A.-K."/>
            <person name="Vollmers J."/>
            <person name="Poulsen M."/>
            <person name="Beemelmanns C."/>
        </authorList>
    </citation>
    <scope>NUCLEOTIDE SEQUENCE [LARGE SCALE GENOMIC DNA]</scope>
    <source>
        <strain evidence="2 3">RB68</strain>
    </source>
</reference>
<sequence length="214" mass="24091">MVSSFRLRPAFAGDCGTVLRLISQASAWLQSIGSDQWQRPWPTRVQRDQRVWDALLRGETWMLCDGLAPIATVSATLKANEDLWGEPGDTAIYLHRLVVDRRYGGQGLGALLLNWVGECALHEHAAHCLRIDVWSKNTALQRYYHEQGFTRVHREIKIPDYPAGVLLERDIRAFRAVPSTPFLVEPSLGTVLSGRPVRQGGWLEEPVPQTPWAS</sequence>
<dbReference type="Proteomes" id="UP000487268">
    <property type="component" value="Unassembled WGS sequence"/>
</dbReference>
<dbReference type="Pfam" id="PF00583">
    <property type="entry name" value="Acetyltransf_1"/>
    <property type="match status" value="1"/>
</dbReference>
<dbReference type="OrthoDB" id="4095657at2"/>
<evidence type="ECO:0000313" key="3">
    <source>
        <dbReference type="Proteomes" id="UP000487268"/>
    </source>
</evidence>
<name>A0A7K0C1H2_9ACTN</name>
<dbReference type="SUPFAM" id="SSF55729">
    <property type="entry name" value="Acyl-CoA N-acyltransferases (Nat)"/>
    <property type="match status" value="1"/>
</dbReference>
<dbReference type="RefSeq" id="WP_153536876.1">
    <property type="nucleotide sequence ID" value="NZ_WEGH01000003.1"/>
</dbReference>
<dbReference type="PROSITE" id="PS51186">
    <property type="entry name" value="GNAT"/>
    <property type="match status" value="1"/>
</dbReference>
<dbReference type="EMBL" id="WEGH01000003">
    <property type="protein sequence ID" value="MQY07206.1"/>
    <property type="molecule type" value="Genomic_DNA"/>
</dbReference>
<dbReference type="InterPro" id="IPR000182">
    <property type="entry name" value="GNAT_dom"/>
</dbReference>
<dbReference type="GO" id="GO:0016747">
    <property type="term" value="F:acyltransferase activity, transferring groups other than amino-acyl groups"/>
    <property type="evidence" value="ECO:0007669"/>
    <property type="project" value="InterPro"/>
</dbReference>
<dbReference type="AlphaFoldDB" id="A0A7K0C1H2"/>
<keyword evidence="3" id="KW-1185">Reference proteome</keyword>
<dbReference type="InterPro" id="IPR016181">
    <property type="entry name" value="Acyl_CoA_acyltransferase"/>
</dbReference>
<protein>
    <recommendedName>
        <fullName evidence="1">N-acetyltransferase domain-containing protein</fullName>
    </recommendedName>
</protein>
<feature type="domain" description="N-acetyltransferase" evidence="1">
    <location>
        <begin position="5"/>
        <end position="168"/>
    </location>
</feature>
<organism evidence="2 3">
    <name type="scientific">Actinomadura macrotermitis</name>
    <dbReference type="NCBI Taxonomy" id="2585200"/>
    <lineage>
        <taxon>Bacteria</taxon>
        <taxon>Bacillati</taxon>
        <taxon>Actinomycetota</taxon>
        <taxon>Actinomycetes</taxon>
        <taxon>Streptosporangiales</taxon>
        <taxon>Thermomonosporaceae</taxon>
        <taxon>Actinomadura</taxon>
    </lineage>
</organism>
<evidence type="ECO:0000259" key="1">
    <source>
        <dbReference type="PROSITE" id="PS51186"/>
    </source>
</evidence>
<gene>
    <name evidence="2" type="ORF">ACRB68_53060</name>
</gene>
<comment type="caution">
    <text evidence="2">The sequence shown here is derived from an EMBL/GenBank/DDBJ whole genome shotgun (WGS) entry which is preliminary data.</text>
</comment>
<dbReference type="Gene3D" id="3.40.630.30">
    <property type="match status" value="1"/>
</dbReference>